<sequence length="329" mass="36222">MASRATEVAGGMTVLIRTSDLPAKRRHDEWRGIVCDVLGPLDLRIHPSAPLRGEIEIGRLGPVGVGRIRTSTPHSIHRTQGLIHRDNPELYRVVLAVSGNPRLSQGDRQARLRPGEFAVYDFNRPYELAYDSAVRLAVFSFPHELLTLPADLTALPFSAESGAAALAVPLMRRVATDHQTYQPSSAARLSTVVTDLISTALAERAEQEPALPADSRRRVLLLSIHAFIEQRLGEMELDPATVAAAHHISVRYLHRLFESENTTVAAWIRRRRLERCRAELAAGGARPVSEIAARWGLPDSAHFSRLFRSTYGVPPAEYRRAGAAGTAVH</sequence>
<dbReference type="InterPro" id="IPR050204">
    <property type="entry name" value="AraC_XylS_family_regulators"/>
</dbReference>
<dbReference type="GO" id="GO:0043565">
    <property type="term" value="F:sequence-specific DNA binding"/>
    <property type="evidence" value="ECO:0007669"/>
    <property type="project" value="InterPro"/>
</dbReference>
<accession>A0A5S4FC75</accession>
<keyword evidence="3" id="KW-0804">Transcription</keyword>
<dbReference type="PANTHER" id="PTHR46796:SF6">
    <property type="entry name" value="ARAC SUBFAMILY"/>
    <property type="match status" value="1"/>
</dbReference>
<dbReference type="EMBL" id="VCKX01000394">
    <property type="protein sequence ID" value="TMR15355.1"/>
    <property type="molecule type" value="Genomic_DNA"/>
</dbReference>
<evidence type="ECO:0000256" key="2">
    <source>
        <dbReference type="ARBA" id="ARBA00023125"/>
    </source>
</evidence>
<dbReference type="Proteomes" id="UP000306628">
    <property type="component" value="Unassembled WGS sequence"/>
</dbReference>
<dbReference type="SMART" id="SM00342">
    <property type="entry name" value="HTH_ARAC"/>
    <property type="match status" value="1"/>
</dbReference>
<keyword evidence="2" id="KW-0238">DNA-binding</keyword>
<name>A0A5S4FC75_9ACTN</name>
<dbReference type="InterPro" id="IPR035418">
    <property type="entry name" value="AraC-bd_2"/>
</dbReference>
<dbReference type="GO" id="GO:0003700">
    <property type="term" value="F:DNA-binding transcription factor activity"/>
    <property type="evidence" value="ECO:0007669"/>
    <property type="project" value="InterPro"/>
</dbReference>
<evidence type="ECO:0000313" key="5">
    <source>
        <dbReference type="EMBL" id="TMR15355.1"/>
    </source>
</evidence>
<evidence type="ECO:0000256" key="3">
    <source>
        <dbReference type="ARBA" id="ARBA00023163"/>
    </source>
</evidence>
<dbReference type="AlphaFoldDB" id="A0A5S4FC75"/>
<dbReference type="InterPro" id="IPR009057">
    <property type="entry name" value="Homeodomain-like_sf"/>
</dbReference>
<organism evidence="5 6">
    <name type="scientific">Nonomuraea zeae</name>
    <dbReference type="NCBI Taxonomy" id="1642303"/>
    <lineage>
        <taxon>Bacteria</taxon>
        <taxon>Bacillati</taxon>
        <taxon>Actinomycetota</taxon>
        <taxon>Actinomycetes</taxon>
        <taxon>Streptosporangiales</taxon>
        <taxon>Streptosporangiaceae</taxon>
        <taxon>Nonomuraea</taxon>
    </lineage>
</organism>
<protein>
    <submittedName>
        <fullName evidence="5">Helix-turn-helix domain-containing protein</fullName>
    </submittedName>
</protein>
<evidence type="ECO:0000313" key="6">
    <source>
        <dbReference type="Proteomes" id="UP000306628"/>
    </source>
</evidence>
<gene>
    <name evidence="5" type="ORF">ETD85_56145</name>
</gene>
<evidence type="ECO:0000256" key="1">
    <source>
        <dbReference type="ARBA" id="ARBA00023015"/>
    </source>
</evidence>
<dbReference type="InterPro" id="IPR018060">
    <property type="entry name" value="HTH_AraC"/>
</dbReference>
<dbReference type="InterPro" id="IPR020449">
    <property type="entry name" value="Tscrpt_reg_AraC-type_HTH"/>
</dbReference>
<dbReference type="OrthoDB" id="9799345at2"/>
<dbReference type="PRINTS" id="PR00032">
    <property type="entry name" value="HTHARAC"/>
</dbReference>
<dbReference type="PROSITE" id="PS01124">
    <property type="entry name" value="HTH_ARAC_FAMILY_2"/>
    <property type="match status" value="1"/>
</dbReference>
<dbReference type="PANTHER" id="PTHR46796">
    <property type="entry name" value="HTH-TYPE TRANSCRIPTIONAL ACTIVATOR RHAS-RELATED"/>
    <property type="match status" value="1"/>
</dbReference>
<feature type="domain" description="HTH araC/xylS-type" evidence="4">
    <location>
        <begin position="222"/>
        <end position="321"/>
    </location>
</feature>
<dbReference type="SUPFAM" id="SSF46689">
    <property type="entry name" value="Homeodomain-like"/>
    <property type="match status" value="1"/>
</dbReference>
<reference evidence="5 6" key="1">
    <citation type="submission" date="2019-05" db="EMBL/GenBank/DDBJ databases">
        <title>Draft genome sequence of Nonomuraea zeae DSM 100528.</title>
        <authorList>
            <person name="Saricaoglu S."/>
            <person name="Isik K."/>
        </authorList>
    </citation>
    <scope>NUCLEOTIDE SEQUENCE [LARGE SCALE GENOMIC DNA]</scope>
    <source>
        <strain evidence="5 6">DSM 100528</strain>
    </source>
</reference>
<keyword evidence="6" id="KW-1185">Reference proteome</keyword>
<dbReference type="Pfam" id="PF14525">
    <property type="entry name" value="AraC_binding_2"/>
    <property type="match status" value="1"/>
</dbReference>
<evidence type="ECO:0000259" key="4">
    <source>
        <dbReference type="PROSITE" id="PS01124"/>
    </source>
</evidence>
<dbReference type="Gene3D" id="1.10.10.60">
    <property type="entry name" value="Homeodomain-like"/>
    <property type="match status" value="1"/>
</dbReference>
<proteinExistence type="predicted"/>
<dbReference type="Pfam" id="PF12833">
    <property type="entry name" value="HTH_18"/>
    <property type="match status" value="1"/>
</dbReference>
<keyword evidence="1" id="KW-0805">Transcription regulation</keyword>
<comment type="caution">
    <text evidence="5">The sequence shown here is derived from an EMBL/GenBank/DDBJ whole genome shotgun (WGS) entry which is preliminary data.</text>
</comment>